<evidence type="ECO:0000259" key="2">
    <source>
        <dbReference type="Pfam" id="PF00534"/>
    </source>
</evidence>
<dbReference type="Proteomes" id="UP000753908">
    <property type="component" value="Unassembled WGS sequence"/>
</dbReference>
<dbReference type="AlphaFoldDB" id="A0A951U9C8"/>
<organism evidence="4 5">
    <name type="scientific">Symplocastrum torsivum CPER-KK1</name>
    <dbReference type="NCBI Taxonomy" id="450513"/>
    <lineage>
        <taxon>Bacteria</taxon>
        <taxon>Bacillati</taxon>
        <taxon>Cyanobacteriota</taxon>
        <taxon>Cyanophyceae</taxon>
        <taxon>Oscillatoriophycideae</taxon>
        <taxon>Oscillatoriales</taxon>
        <taxon>Microcoleaceae</taxon>
        <taxon>Symplocastrum</taxon>
    </lineage>
</organism>
<dbReference type="InterPro" id="IPR028098">
    <property type="entry name" value="Glyco_trans_4-like_N"/>
</dbReference>
<dbReference type="PANTHER" id="PTHR46401:SF2">
    <property type="entry name" value="GLYCOSYLTRANSFERASE WBBK-RELATED"/>
    <property type="match status" value="1"/>
</dbReference>
<dbReference type="EMBL" id="JAHHIF010000003">
    <property type="protein sequence ID" value="MBW4543421.1"/>
    <property type="molecule type" value="Genomic_DNA"/>
</dbReference>
<accession>A0A951U9C8</accession>
<evidence type="ECO:0000259" key="3">
    <source>
        <dbReference type="Pfam" id="PF13439"/>
    </source>
</evidence>
<keyword evidence="1" id="KW-0808">Transferase</keyword>
<evidence type="ECO:0000313" key="5">
    <source>
        <dbReference type="Proteomes" id="UP000753908"/>
    </source>
</evidence>
<reference evidence="4" key="2">
    <citation type="journal article" date="2022" name="Microbiol. Resour. Announc.">
        <title>Metagenome Sequencing to Explore Phylogenomics of Terrestrial Cyanobacteria.</title>
        <authorList>
            <person name="Ward R.D."/>
            <person name="Stajich J.E."/>
            <person name="Johansen J.R."/>
            <person name="Huntemann M."/>
            <person name="Clum A."/>
            <person name="Foster B."/>
            <person name="Foster B."/>
            <person name="Roux S."/>
            <person name="Palaniappan K."/>
            <person name="Varghese N."/>
            <person name="Mukherjee S."/>
            <person name="Reddy T.B.K."/>
            <person name="Daum C."/>
            <person name="Copeland A."/>
            <person name="Chen I.A."/>
            <person name="Ivanova N.N."/>
            <person name="Kyrpides N.C."/>
            <person name="Shapiro N."/>
            <person name="Eloe-Fadrosh E.A."/>
            <person name="Pietrasiak N."/>
        </authorList>
    </citation>
    <scope>NUCLEOTIDE SEQUENCE</scope>
    <source>
        <strain evidence="4">CPER-KK1</strain>
    </source>
</reference>
<protein>
    <submittedName>
        <fullName evidence="4">Glycosyltransferase family 4 protein</fullName>
    </submittedName>
</protein>
<dbReference type="Pfam" id="PF00534">
    <property type="entry name" value="Glycos_transf_1"/>
    <property type="match status" value="1"/>
</dbReference>
<comment type="caution">
    <text evidence="4">The sequence shown here is derived from an EMBL/GenBank/DDBJ whole genome shotgun (WGS) entry which is preliminary data.</text>
</comment>
<sequence>MLNSVLVNLSFLFSKPTGISTYAANLFPYLQPINPTLLISPVGHQCQPEASNFTCYSVPDGMTPEQGTKGHLRRLLWTQLRLPQLYQQLRSPLLFSPVPEAPLFTNCRYIVTVHDLIPLRFPRRGSPLTTYFRNYIPQVLTQAQHILCDSQATAKDITNFYNIPTDKITPVLLAYNPKDFRFLNLPTSNYFLYVGRHDPYKNLPRLIDAFAGLHKQECELWIAGSPDGRYTPLLQEQVNHLGLTERVKFLDYVPYEQLPIIINQAIALVFPSLWEGFGLPVLEAMACGTPAITSNLSSLPEVAGEAALLVNPYNTGEITEAMQAIVTDSTLRSHLRTLSLDRASQFSWEKTGLATMEVLQQYL</sequence>
<dbReference type="SUPFAM" id="SSF53756">
    <property type="entry name" value="UDP-Glycosyltransferase/glycogen phosphorylase"/>
    <property type="match status" value="1"/>
</dbReference>
<dbReference type="InterPro" id="IPR001296">
    <property type="entry name" value="Glyco_trans_1"/>
</dbReference>
<evidence type="ECO:0000313" key="4">
    <source>
        <dbReference type="EMBL" id="MBW4543421.1"/>
    </source>
</evidence>
<proteinExistence type="predicted"/>
<feature type="domain" description="Glycosyl transferase family 1" evidence="2">
    <location>
        <begin position="181"/>
        <end position="335"/>
    </location>
</feature>
<dbReference type="PANTHER" id="PTHR46401">
    <property type="entry name" value="GLYCOSYLTRANSFERASE WBBK-RELATED"/>
    <property type="match status" value="1"/>
</dbReference>
<dbReference type="FunFam" id="3.40.50.2000:FF:000119">
    <property type="entry name" value="Glycosyl transferase group 1"/>
    <property type="match status" value="1"/>
</dbReference>
<gene>
    <name evidence="4" type="ORF">KME25_03075</name>
</gene>
<name>A0A951U9C8_9CYAN</name>
<dbReference type="CDD" id="cd03809">
    <property type="entry name" value="GT4_MtfB-like"/>
    <property type="match status" value="1"/>
</dbReference>
<dbReference type="GO" id="GO:0009103">
    <property type="term" value="P:lipopolysaccharide biosynthetic process"/>
    <property type="evidence" value="ECO:0007669"/>
    <property type="project" value="TreeGrafter"/>
</dbReference>
<dbReference type="Pfam" id="PF13439">
    <property type="entry name" value="Glyco_transf_4"/>
    <property type="match status" value="1"/>
</dbReference>
<dbReference type="GO" id="GO:0016757">
    <property type="term" value="F:glycosyltransferase activity"/>
    <property type="evidence" value="ECO:0007669"/>
    <property type="project" value="InterPro"/>
</dbReference>
<dbReference type="Gene3D" id="3.40.50.2000">
    <property type="entry name" value="Glycogen Phosphorylase B"/>
    <property type="match status" value="2"/>
</dbReference>
<reference evidence="4" key="1">
    <citation type="submission" date="2021-05" db="EMBL/GenBank/DDBJ databases">
        <authorList>
            <person name="Pietrasiak N."/>
            <person name="Ward R."/>
            <person name="Stajich J.E."/>
            <person name="Kurbessoian T."/>
        </authorList>
    </citation>
    <scope>NUCLEOTIDE SEQUENCE</scope>
    <source>
        <strain evidence="4">CPER-KK1</strain>
    </source>
</reference>
<feature type="domain" description="Glycosyltransferase subfamily 4-like N-terminal" evidence="3">
    <location>
        <begin position="68"/>
        <end position="169"/>
    </location>
</feature>
<evidence type="ECO:0000256" key="1">
    <source>
        <dbReference type="ARBA" id="ARBA00022679"/>
    </source>
</evidence>